<dbReference type="NCBIfam" id="TIGR02595">
    <property type="entry name" value="PEP_CTERM"/>
    <property type="match status" value="1"/>
</dbReference>
<evidence type="ECO:0000313" key="3">
    <source>
        <dbReference type="Proteomes" id="UP000626210"/>
    </source>
</evidence>
<gene>
    <name evidence="2" type="ORF">GCM10007320_20210</name>
</gene>
<comment type="caution">
    <text evidence="2">The sequence shown here is derived from an EMBL/GenBank/DDBJ whole genome shotgun (WGS) entry which is preliminary data.</text>
</comment>
<organism evidence="2 3">
    <name type="scientific">Pseudorhodoferax aquiterrae</name>
    <dbReference type="NCBI Taxonomy" id="747304"/>
    <lineage>
        <taxon>Bacteria</taxon>
        <taxon>Pseudomonadati</taxon>
        <taxon>Pseudomonadota</taxon>
        <taxon>Betaproteobacteria</taxon>
        <taxon>Burkholderiales</taxon>
        <taxon>Comamonadaceae</taxon>
    </lineage>
</organism>
<accession>A0ABQ3G0E8</accession>
<sequence>MPSSVRFALAGLCLAAAVPAQAEIVITTPFMNFETRAQNTLGFLEGAYVRFGANSVVDSATGSPAGISGVASTIDVFGGGLVERTVNANPGPSIPNFFSRYLTLPTSGALHPNLFQPWTLRFSKGNESASAQVQLPAGARPIGFVNSIALAGTAAAPTFSWTPPAQDQVQGYRVNIFDRSLVNNDPSKGPLSNGQVMSRDLQTPSYTVDPAHFTVPGYAFEFGKQYTIEISALQTRDGSTRTNNSNLQSVARVYAEFTPTETGGQQVQLPAVRADGAFEFNFAVAVNTTYYIDPLVAVGYDYQIGAGDPNFRSVVLPSDVGDGLYDLWLWNGSDWWLVAPDWLGGRTFDFGLAGVDRFRVTGIEAGAGLDPGDTTAFVTGVAFTGDGRFTGTQTPLTQEVPEPPAAALLFAGLAALALRRRQLNG</sequence>
<evidence type="ECO:0000256" key="1">
    <source>
        <dbReference type="SAM" id="SignalP"/>
    </source>
</evidence>
<reference evidence="3" key="1">
    <citation type="journal article" date="2019" name="Int. J. Syst. Evol. Microbiol.">
        <title>The Global Catalogue of Microorganisms (GCM) 10K type strain sequencing project: providing services to taxonomists for standard genome sequencing and annotation.</title>
        <authorList>
            <consortium name="The Broad Institute Genomics Platform"/>
            <consortium name="The Broad Institute Genome Sequencing Center for Infectious Disease"/>
            <person name="Wu L."/>
            <person name="Ma J."/>
        </authorList>
    </citation>
    <scope>NUCLEOTIDE SEQUENCE [LARGE SCALE GENOMIC DNA]</scope>
    <source>
        <strain evidence="3">KCTC 23314</strain>
    </source>
</reference>
<name>A0ABQ3G0E8_9BURK</name>
<feature type="signal peptide" evidence="1">
    <location>
        <begin position="1"/>
        <end position="22"/>
    </location>
</feature>
<keyword evidence="1" id="KW-0732">Signal</keyword>
<feature type="chain" id="PRO_5046260143" description="PEP-CTERM sorting domain-containing protein" evidence="1">
    <location>
        <begin position="23"/>
        <end position="425"/>
    </location>
</feature>
<dbReference type="EMBL" id="BMYK01000004">
    <property type="protein sequence ID" value="GHC79153.1"/>
    <property type="molecule type" value="Genomic_DNA"/>
</dbReference>
<protein>
    <recommendedName>
        <fullName evidence="4">PEP-CTERM sorting domain-containing protein</fullName>
    </recommendedName>
</protein>
<proteinExistence type="predicted"/>
<evidence type="ECO:0008006" key="4">
    <source>
        <dbReference type="Google" id="ProtNLM"/>
    </source>
</evidence>
<dbReference type="Proteomes" id="UP000626210">
    <property type="component" value="Unassembled WGS sequence"/>
</dbReference>
<dbReference type="RefSeq" id="WP_189686800.1">
    <property type="nucleotide sequence ID" value="NZ_BMYK01000004.1"/>
</dbReference>
<evidence type="ECO:0000313" key="2">
    <source>
        <dbReference type="EMBL" id="GHC79153.1"/>
    </source>
</evidence>
<keyword evidence="3" id="KW-1185">Reference proteome</keyword>
<dbReference type="InterPro" id="IPR013424">
    <property type="entry name" value="Ice-binding_C"/>
</dbReference>